<feature type="region of interest" description="Disordered" evidence="1">
    <location>
        <begin position="1"/>
        <end position="20"/>
    </location>
</feature>
<protein>
    <submittedName>
        <fullName evidence="2">Uncharacterized protein</fullName>
    </submittedName>
</protein>
<evidence type="ECO:0000313" key="2">
    <source>
        <dbReference type="EMBL" id="CAB3773281.1"/>
    </source>
</evidence>
<dbReference type="AlphaFoldDB" id="A0A6J5F6B0"/>
<dbReference type="EMBL" id="CADIKH010000072">
    <property type="protein sequence ID" value="CAB3773281.1"/>
    <property type="molecule type" value="Genomic_DNA"/>
</dbReference>
<reference evidence="2 3" key="1">
    <citation type="submission" date="2020-04" db="EMBL/GenBank/DDBJ databases">
        <authorList>
            <person name="De Canck E."/>
        </authorList>
    </citation>
    <scope>NUCLEOTIDE SEQUENCE [LARGE SCALE GENOMIC DNA]</scope>
    <source>
        <strain evidence="2 3">LMG 29542</strain>
    </source>
</reference>
<evidence type="ECO:0000256" key="1">
    <source>
        <dbReference type="SAM" id="MobiDB-lite"/>
    </source>
</evidence>
<name>A0A6J5F6B0_9BURK</name>
<evidence type="ECO:0000313" key="3">
    <source>
        <dbReference type="Proteomes" id="UP000494363"/>
    </source>
</evidence>
<proteinExistence type="predicted"/>
<keyword evidence="3" id="KW-1185">Reference proteome</keyword>
<dbReference type="Proteomes" id="UP000494363">
    <property type="component" value="Unassembled WGS sequence"/>
</dbReference>
<dbReference type="RefSeq" id="WP_175232506.1">
    <property type="nucleotide sequence ID" value="NZ_CADIKH010000072.1"/>
</dbReference>
<organism evidence="2 3">
    <name type="scientific">Paraburkholderia humisilvae</name>
    <dbReference type="NCBI Taxonomy" id="627669"/>
    <lineage>
        <taxon>Bacteria</taxon>
        <taxon>Pseudomonadati</taxon>
        <taxon>Pseudomonadota</taxon>
        <taxon>Betaproteobacteria</taxon>
        <taxon>Burkholderiales</taxon>
        <taxon>Burkholderiaceae</taxon>
        <taxon>Paraburkholderia</taxon>
    </lineage>
</organism>
<gene>
    <name evidence="2" type="ORF">LMG29542_07171</name>
</gene>
<sequence length="83" mass="9487">MDKRGTKALSRLGTDYENRRKPDKVIRENLEKASDVLANHQNQFSPHVYNGFMNATRLIDVGLKAPDRAHRRHPGGEIEDFSV</sequence>
<accession>A0A6J5F6B0</accession>